<dbReference type="Gene3D" id="3.40.30.10">
    <property type="entry name" value="Glutaredoxin"/>
    <property type="match status" value="1"/>
</dbReference>
<feature type="domain" description="Thioredoxin" evidence="2">
    <location>
        <begin position="418"/>
        <end position="571"/>
    </location>
</feature>
<dbReference type="AlphaFoldDB" id="A0A0D3IA78"/>
<dbReference type="InterPro" id="IPR036249">
    <property type="entry name" value="Thioredoxin-like_sf"/>
</dbReference>
<dbReference type="InterPro" id="IPR013766">
    <property type="entry name" value="Thioredoxin_domain"/>
</dbReference>
<keyword evidence="4" id="KW-1185">Reference proteome</keyword>
<dbReference type="Pfam" id="PF00085">
    <property type="entry name" value="Thioredoxin"/>
    <property type="match status" value="1"/>
</dbReference>
<dbReference type="RefSeq" id="XP_005760592.1">
    <property type="nucleotide sequence ID" value="XM_005760535.1"/>
</dbReference>
<evidence type="ECO:0000313" key="4">
    <source>
        <dbReference type="Proteomes" id="UP000013827"/>
    </source>
</evidence>
<proteinExistence type="predicted"/>
<dbReference type="GeneID" id="17254282"/>
<dbReference type="SUPFAM" id="SSF52833">
    <property type="entry name" value="Thioredoxin-like"/>
    <property type="match status" value="1"/>
</dbReference>
<dbReference type="PaxDb" id="2903-EOD08163"/>
<accession>A0A0D3IA78</accession>
<reference evidence="4" key="1">
    <citation type="journal article" date="2013" name="Nature">
        <title>Pan genome of the phytoplankton Emiliania underpins its global distribution.</title>
        <authorList>
            <person name="Read B.A."/>
            <person name="Kegel J."/>
            <person name="Klute M.J."/>
            <person name="Kuo A."/>
            <person name="Lefebvre S.C."/>
            <person name="Maumus F."/>
            <person name="Mayer C."/>
            <person name="Miller J."/>
            <person name="Monier A."/>
            <person name="Salamov A."/>
            <person name="Young J."/>
            <person name="Aguilar M."/>
            <person name="Claverie J.M."/>
            <person name="Frickenhaus S."/>
            <person name="Gonzalez K."/>
            <person name="Herman E.K."/>
            <person name="Lin Y.C."/>
            <person name="Napier J."/>
            <person name="Ogata H."/>
            <person name="Sarno A.F."/>
            <person name="Shmutz J."/>
            <person name="Schroeder D."/>
            <person name="de Vargas C."/>
            <person name="Verret F."/>
            <person name="von Dassow P."/>
            <person name="Valentin K."/>
            <person name="Van de Peer Y."/>
            <person name="Wheeler G."/>
            <person name="Dacks J.B."/>
            <person name="Delwiche C.F."/>
            <person name="Dyhrman S.T."/>
            <person name="Glockner G."/>
            <person name="John U."/>
            <person name="Richards T."/>
            <person name="Worden A.Z."/>
            <person name="Zhang X."/>
            <person name="Grigoriev I.V."/>
            <person name="Allen A.E."/>
            <person name="Bidle K."/>
            <person name="Borodovsky M."/>
            <person name="Bowler C."/>
            <person name="Brownlee C."/>
            <person name="Cock J.M."/>
            <person name="Elias M."/>
            <person name="Gladyshev V.N."/>
            <person name="Groth M."/>
            <person name="Guda C."/>
            <person name="Hadaegh A."/>
            <person name="Iglesias-Rodriguez M.D."/>
            <person name="Jenkins J."/>
            <person name="Jones B.M."/>
            <person name="Lawson T."/>
            <person name="Leese F."/>
            <person name="Lindquist E."/>
            <person name="Lobanov A."/>
            <person name="Lomsadze A."/>
            <person name="Malik S.B."/>
            <person name="Marsh M.E."/>
            <person name="Mackinder L."/>
            <person name="Mock T."/>
            <person name="Mueller-Roeber B."/>
            <person name="Pagarete A."/>
            <person name="Parker M."/>
            <person name="Probert I."/>
            <person name="Quesneville H."/>
            <person name="Raines C."/>
            <person name="Rensing S.A."/>
            <person name="Riano-Pachon D.M."/>
            <person name="Richier S."/>
            <person name="Rokitta S."/>
            <person name="Shiraiwa Y."/>
            <person name="Soanes D.M."/>
            <person name="van der Giezen M."/>
            <person name="Wahlund T.M."/>
            <person name="Williams B."/>
            <person name="Wilson W."/>
            <person name="Wolfe G."/>
            <person name="Wurch L.L."/>
        </authorList>
    </citation>
    <scope>NUCLEOTIDE SEQUENCE</scope>
</reference>
<name>A0A0D3IA78_EMIH1</name>
<sequence>MPDRHKTYRLTLTPATEAALLRLKECGENKQLLSRCALWCSSGALEAIIVLQKKRYPYQPPVKRVCYQSMRPCEWKQTWYTDAFQWVEYKTELVRFLHALRCIVDGTTEYLDVEFAPEMWRLRGGGVNCYPCKNARAREEFDEDPCELCGAGMEEPCQEHCVIPRAARNWWTAYEAELSGQWPAWWSSGGLSDYWIPRRGWCVAQRTLLRVKLLLARMVLNRGDSLAMRCLILAGTPPTPKFADQHKPPLHQRLLHFRGVIHFSNYDGAAKMLESMQTSTLYPERRNMDISEIAAKYGIAYGPQPLHYIIESSTFSRNLLGHSLSPCDFSYDPIVGGEFTDHLCRRQDGMFDPGEVGDHSLARGGHGSLWRHKWGLAGAPEVIQPLGASFSSIEWRFTSLYPKRVYMKLAVLVVVAVHPPAHRLPQRAAIAMGLKGPPPIPSKHFVSLTSPGNLTEALAGAASDVVTVVKYQAPWCRTCRAMAPLLDRQAKKHQELRYFSLECRRDGKAAGERMHKFFVERGAKGLPFVEVYRGDTLLEATTVAPTGVEAFSHAIGRAIEAAQRARAQLELASGGAANRLRAEADRVRALLGVGPADSVESVPLPPTAAPRLDRQGRRRGGLGRQAVAARHKAAAPVLRQQRRGAPLRGATGPRGKRGYS</sequence>
<dbReference type="HOGENOM" id="CLU_415885_0_0_1"/>
<reference evidence="3" key="2">
    <citation type="submission" date="2024-10" db="UniProtKB">
        <authorList>
            <consortium name="EnsemblProtists"/>
        </authorList>
    </citation>
    <scope>IDENTIFICATION</scope>
</reference>
<feature type="region of interest" description="Disordered" evidence="1">
    <location>
        <begin position="596"/>
        <end position="660"/>
    </location>
</feature>
<dbReference type="EnsemblProtists" id="EOD08163">
    <property type="protein sequence ID" value="EOD08163"/>
    <property type="gene ID" value="EMIHUDRAFT_465637"/>
</dbReference>
<organism evidence="3 4">
    <name type="scientific">Emiliania huxleyi (strain CCMP1516)</name>
    <dbReference type="NCBI Taxonomy" id="280463"/>
    <lineage>
        <taxon>Eukaryota</taxon>
        <taxon>Haptista</taxon>
        <taxon>Haptophyta</taxon>
        <taxon>Prymnesiophyceae</taxon>
        <taxon>Isochrysidales</taxon>
        <taxon>Noelaerhabdaceae</taxon>
        <taxon>Emiliania</taxon>
    </lineage>
</organism>
<dbReference type="Proteomes" id="UP000013827">
    <property type="component" value="Unassembled WGS sequence"/>
</dbReference>
<evidence type="ECO:0000256" key="1">
    <source>
        <dbReference type="SAM" id="MobiDB-lite"/>
    </source>
</evidence>
<evidence type="ECO:0000313" key="3">
    <source>
        <dbReference type="EnsemblProtists" id="EOD08163"/>
    </source>
</evidence>
<protein>
    <recommendedName>
        <fullName evidence="2">Thioredoxin domain-containing protein</fullName>
    </recommendedName>
</protein>
<dbReference type="KEGG" id="ehx:EMIHUDRAFT_465637"/>
<dbReference type="CDD" id="cd02947">
    <property type="entry name" value="TRX_family"/>
    <property type="match status" value="1"/>
</dbReference>
<evidence type="ECO:0000259" key="2">
    <source>
        <dbReference type="PROSITE" id="PS51352"/>
    </source>
</evidence>
<dbReference type="PROSITE" id="PS51352">
    <property type="entry name" value="THIOREDOXIN_2"/>
    <property type="match status" value="1"/>
</dbReference>